<keyword evidence="7" id="KW-0998">Cell outer membrane</keyword>
<dbReference type="SUPFAM" id="SSF56954">
    <property type="entry name" value="Outer membrane efflux proteins (OEP)"/>
    <property type="match status" value="1"/>
</dbReference>
<organism evidence="9 10">
    <name type="scientific">Achromobacter arsenitoxydans SY8</name>
    <dbReference type="NCBI Taxonomy" id="477184"/>
    <lineage>
        <taxon>Bacteria</taxon>
        <taxon>Pseudomonadati</taxon>
        <taxon>Pseudomonadota</taxon>
        <taxon>Betaproteobacteria</taxon>
        <taxon>Burkholderiales</taxon>
        <taxon>Alcaligenaceae</taxon>
        <taxon>Achromobacter</taxon>
    </lineage>
</organism>
<dbReference type="RefSeq" id="WP_008163672.1">
    <property type="nucleotide sequence ID" value="NZ_AGUF01000052.1"/>
</dbReference>
<evidence type="ECO:0000313" key="9">
    <source>
        <dbReference type="EMBL" id="EHK65563.1"/>
    </source>
</evidence>
<dbReference type="PATRIC" id="fig|477184.5.peg.2987"/>
<protein>
    <submittedName>
        <fullName evidence="9">Putative efflux outer membrane protein</fullName>
    </submittedName>
</protein>
<evidence type="ECO:0000313" key="10">
    <source>
        <dbReference type="Proteomes" id="UP000003113"/>
    </source>
</evidence>
<evidence type="ECO:0000256" key="5">
    <source>
        <dbReference type="ARBA" id="ARBA00022692"/>
    </source>
</evidence>
<reference evidence="9 10" key="1">
    <citation type="journal article" date="2012" name="J. Bacteriol.">
        <title>Genome sequence of the highly efficient arsenite-oxidizing bacterium Achromobacter arsenitoxydans SY8.</title>
        <authorList>
            <person name="Li X."/>
            <person name="Hu Y."/>
            <person name="Gong J."/>
            <person name="Lin Y."/>
            <person name="Johnstone L."/>
            <person name="Rensing C."/>
            <person name="Wang G."/>
        </authorList>
    </citation>
    <scope>NUCLEOTIDE SEQUENCE [LARGE SCALE GENOMIC DNA]</scope>
    <source>
        <strain evidence="9 10">SY8</strain>
    </source>
</reference>
<dbReference type="OrthoDB" id="9764652at2"/>
<dbReference type="STRING" id="477184.KYC_15142"/>
<comment type="subcellular location">
    <subcellularLocation>
        <location evidence="1">Cell outer membrane</location>
    </subcellularLocation>
</comment>
<comment type="similarity">
    <text evidence="2">Belongs to the outer membrane factor (OMF) (TC 1.B.17) family.</text>
</comment>
<dbReference type="GO" id="GO:0015288">
    <property type="term" value="F:porin activity"/>
    <property type="evidence" value="ECO:0007669"/>
    <property type="project" value="TreeGrafter"/>
</dbReference>
<feature type="chain" id="PRO_5003532188" evidence="8">
    <location>
        <begin position="30"/>
        <end position="506"/>
    </location>
</feature>
<evidence type="ECO:0000256" key="1">
    <source>
        <dbReference type="ARBA" id="ARBA00004442"/>
    </source>
</evidence>
<dbReference type="PANTHER" id="PTHR30026:SF20">
    <property type="entry name" value="OUTER MEMBRANE PROTEIN TOLC"/>
    <property type="match status" value="1"/>
</dbReference>
<dbReference type="PANTHER" id="PTHR30026">
    <property type="entry name" value="OUTER MEMBRANE PROTEIN TOLC"/>
    <property type="match status" value="1"/>
</dbReference>
<comment type="caution">
    <text evidence="9">The sequence shown here is derived from an EMBL/GenBank/DDBJ whole genome shotgun (WGS) entry which is preliminary data.</text>
</comment>
<accession>H0F8D0</accession>
<keyword evidence="6" id="KW-0472">Membrane</keyword>
<dbReference type="PROSITE" id="PS51257">
    <property type="entry name" value="PROKAR_LIPOPROTEIN"/>
    <property type="match status" value="1"/>
</dbReference>
<evidence type="ECO:0000256" key="8">
    <source>
        <dbReference type="SAM" id="SignalP"/>
    </source>
</evidence>
<dbReference type="Pfam" id="PF02321">
    <property type="entry name" value="OEP"/>
    <property type="match status" value="2"/>
</dbReference>
<dbReference type="InterPro" id="IPR003423">
    <property type="entry name" value="OMP_efflux"/>
</dbReference>
<dbReference type="Gene3D" id="1.20.1600.10">
    <property type="entry name" value="Outer membrane efflux proteins (OEP)"/>
    <property type="match status" value="1"/>
</dbReference>
<evidence type="ECO:0000256" key="6">
    <source>
        <dbReference type="ARBA" id="ARBA00023136"/>
    </source>
</evidence>
<evidence type="ECO:0000256" key="3">
    <source>
        <dbReference type="ARBA" id="ARBA00022448"/>
    </source>
</evidence>
<dbReference type="GO" id="GO:1990281">
    <property type="term" value="C:efflux pump complex"/>
    <property type="evidence" value="ECO:0007669"/>
    <property type="project" value="TreeGrafter"/>
</dbReference>
<keyword evidence="4" id="KW-1134">Transmembrane beta strand</keyword>
<keyword evidence="3" id="KW-0813">Transport</keyword>
<dbReference type="eggNOG" id="COG1538">
    <property type="taxonomic scope" value="Bacteria"/>
</dbReference>
<dbReference type="EMBL" id="AGUF01000052">
    <property type="protein sequence ID" value="EHK65563.1"/>
    <property type="molecule type" value="Genomic_DNA"/>
</dbReference>
<gene>
    <name evidence="9" type="ORF">KYC_15142</name>
</gene>
<keyword evidence="10" id="KW-1185">Reference proteome</keyword>
<feature type="signal peptide" evidence="8">
    <location>
        <begin position="1"/>
        <end position="29"/>
    </location>
</feature>
<evidence type="ECO:0000256" key="2">
    <source>
        <dbReference type="ARBA" id="ARBA00007613"/>
    </source>
</evidence>
<dbReference type="AlphaFoldDB" id="H0F8D0"/>
<proteinExistence type="inferred from homology"/>
<dbReference type="GO" id="GO:0015562">
    <property type="term" value="F:efflux transmembrane transporter activity"/>
    <property type="evidence" value="ECO:0007669"/>
    <property type="project" value="InterPro"/>
</dbReference>
<keyword evidence="8" id="KW-0732">Signal</keyword>
<name>H0F8D0_9BURK</name>
<evidence type="ECO:0000256" key="7">
    <source>
        <dbReference type="ARBA" id="ARBA00023237"/>
    </source>
</evidence>
<evidence type="ECO:0000256" key="4">
    <source>
        <dbReference type="ARBA" id="ARBA00022452"/>
    </source>
</evidence>
<dbReference type="InterPro" id="IPR051906">
    <property type="entry name" value="TolC-like"/>
</dbReference>
<keyword evidence="5" id="KW-0812">Transmembrane</keyword>
<dbReference type="GO" id="GO:0009279">
    <property type="term" value="C:cell outer membrane"/>
    <property type="evidence" value="ECO:0007669"/>
    <property type="project" value="UniProtKB-SubCell"/>
</dbReference>
<sequence length="506" mass="57545">MKRRKLVIRTNLVALAVFGLSACSSSQLASPYTHDEVLQRIEQDRKMMYADQEPISHPITFYEAAARALKYNLDYRLKLMESALSRNLVDVTRHEMLPKLIASAGYTDRSNDSGGTSIGIEDGEVSLRPSTSEQRYHRLADLEFSWSTLDFMVAYERSQQKMDQVLMAEERRRKVVQNVLQDVRNAYWRAVGAQRLIASVDDLLVRVRKGLDNAREAEKRGLLPRQEALAYQRALLDAVSLLSTRRQDLELARAELAALMSLPPGTDFKVADENPPAIPMPNMNVSALEQLALENRPEIMEEWYRKRVTDNDIKIAKAELWPNISINAGTYYDSNEYLYNNTWQSVGVRVSWNLLSLLKLPALQAAGENQAKVADMRRLALSMAVLTQVRVAAQRYYLAREQYEFADQSSQVDNRLRDYAEKSASISADSKLEFIRADARWLLSQYQRFAAYSDAQAAWGRLYNSIGLDVMPDIIANHDVTTLAAEIQKTMTDWERTTLLAQSGTK</sequence>
<dbReference type="Proteomes" id="UP000003113">
    <property type="component" value="Unassembled WGS sequence"/>
</dbReference>